<evidence type="ECO:0000313" key="2">
    <source>
        <dbReference type="Proteomes" id="UP001264519"/>
    </source>
</evidence>
<dbReference type="Proteomes" id="UP001264519">
    <property type="component" value="Unassembled WGS sequence"/>
</dbReference>
<dbReference type="RefSeq" id="WP_309651836.1">
    <property type="nucleotide sequence ID" value="NZ_JARWAK010000003.1"/>
</dbReference>
<organism evidence="1 2">
    <name type="scientific">Halomonas koreensis</name>
    <dbReference type="NCBI Taxonomy" id="245385"/>
    <lineage>
        <taxon>Bacteria</taxon>
        <taxon>Pseudomonadati</taxon>
        <taxon>Pseudomonadota</taxon>
        <taxon>Gammaproteobacteria</taxon>
        <taxon>Oceanospirillales</taxon>
        <taxon>Halomonadaceae</taxon>
        <taxon>Halomonas</taxon>
    </lineage>
</organism>
<protein>
    <recommendedName>
        <fullName evidence="3">Tetratricopeptide repeat protein</fullName>
    </recommendedName>
</protein>
<keyword evidence="2" id="KW-1185">Reference proteome</keyword>
<sequence length="87" mass="10241">MRIQAAIDTSYRRLDADPRFQARRAERYRRLGRRDEARHAYAMALALADRGDQRRYLARRLAELACLDEGEAPQPASDRWGARRPIW</sequence>
<gene>
    <name evidence="1" type="ORF">QC818_05470</name>
</gene>
<evidence type="ECO:0000313" key="1">
    <source>
        <dbReference type="EMBL" id="MDR5866234.1"/>
    </source>
</evidence>
<dbReference type="EMBL" id="JARWAK010000003">
    <property type="protein sequence ID" value="MDR5866234.1"/>
    <property type="molecule type" value="Genomic_DNA"/>
</dbReference>
<reference evidence="1 2" key="1">
    <citation type="submission" date="2023-04" db="EMBL/GenBank/DDBJ databases">
        <title>A long-awaited taxogenomic arrangement of the family Halomonadaceae.</title>
        <authorList>
            <person name="De La Haba R."/>
            <person name="Chuvochina M."/>
            <person name="Wittouck S."/>
            <person name="Arahal D.R."/>
            <person name="Sanchez-Porro C."/>
            <person name="Hugenholtz P."/>
            <person name="Ventosa A."/>
        </authorList>
    </citation>
    <scope>NUCLEOTIDE SEQUENCE [LARGE SCALE GENOMIC DNA]</scope>
    <source>
        <strain evidence="1 2">DSM 23530</strain>
    </source>
</reference>
<comment type="caution">
    <text evidence="1">The sequence shown here is derived from an EMBL/GenBank/DDBJ whole genome shotgun (WGS) entry which is preliminary data.</text>
</comment>
<evidence type="ECO:0008006" key="3">
    <source>
        <dbReference type="Google" id="ProtNLM"/>
    </source>
</evidence>
<name>A0ABU1FZW2_9GAMM</name>
<proteinExistence type="predicted"/>
<accession>A0ABU1FZW2</accession>